<reference evidence="6 7" key="1">
    <citation type="journal article" date="2011" name="J. Bacteriol.">
        <title>Complete genome sequence of Amycolicicoccus subflavus DQS3-9A1T, an actinomycete isolated from crude oil-polluted soil.</title>
        <authorList>
            <person name="Cai M."/>
            <person name="Chen W.M."/>
            <person name="Nie Y."/>
            <person name="Chi C.Q."/>
            <person name="Wang Y.N."/>
            <person name="Tang Y.Q."/>
            <person name="Li G.Y."/>
            <person name="Wu X.L."/>
        </authorList>
    </citation>
    <scope>NUCLEOTIDE SEQUENCE [LARGE SCALE GENOMIC DNA]</scope>
    <source>
        <strain evidence="7">DSM 45089 / DQS3-9A1</strain>
    </source>
</reference>
<dbReference type="GO" id="GO:0006303">
    <property type="term" value="P:double-strand break repair via nonhomologous end joining"/>
    <property type="evidence" value="ECO:0007669"/>
    <property type="project" value="UniProtKB-UniRule"/>
</dbReference>
<evidence type="ECO:0000256" key="4">
    <source>
        <dbReference type="SAM" id="MobiDB-lite"/>
    </source>
</evidence>
<dbReference type="SMART" id="SM00559">
    <property type="entry name" value="Ku78"/>
    <property type="match status" value="1"/>
</dbReference>
<organism evidence="6 7">
    <name type="scientific">Hoyosella subflava (strain DSM 45089 / JCM 17490 / NBRC 109087 / DQS3-9A1)</name>
    <name type="common">Amycolicicoccus subflavus</name>
    <dbReference type="NCBI Taxonomy" id="443218"/>
    <lineage>
        <taxon>Bacteria</taxon>
        <taxon>Bacillati</taxon>
        <taxon>Actinomycetota</taxon>
        <taxon>Actinomycetes</taxon>
        <taxon>Mycobacteriales</taxon>
        <taxon>Hoyosellaceae</taxon>
        <taxon>Hoyosella</taxon>
    </lineage>
</organism>
<dbReference type="eggNOG" id="COG1273">
    <property type="taxonomic scope" value="Bacteria"/>
</dbReference>
<evidence type="ECO:0000256" key="1">
    <source>
        <dbReference type="ARBA" id="ARBA00023125"/>
    </source>
</evidence>
<dbReference type="HOGENOM" id="CLU_048975_1_1_11"/>
<dbReference type="CDD" id="cd00789">
    <property type="entry name" value="KU_like"/>
    <property type="match status" value="1"/>
</dbReference>
<dbReference type="PANTHER" id="PTHR41251:SF1">
    <property type="entry name" value="NON-HOMOLOGOUS END JOINING PROTEIN KU"/>
    <property type="match status" value="1"/>
</dbReference>
<keyword evidence="1 3" id="KW-0238">DNA-binding</keyword>
<dbReference type="STRING" id="443218.AS9A_4181"/>
<keyword evidence="3" id="KW-0234">DNA repair</keyword>
<comment type="similarity">
    <text evidence="3">Belongs to the prokaryotic Ku family.</text>
</comment>
<dbReference type="RefSeq" id="WP_013808963.1">
    <property type="nucleotide sequence ID" value="NC_015564.1"/>
</dbReference>
<protein>
    <recommendedName>
        <fullName evidence="3">Non-homologous end joining protein Ku</fullName>
    </recommendedName>
</protein>
<dbReference type="Gene3D" id="2.40.290.10">
    <property type="match status" value="1"/>
</dbReference>
<dbReference type="GO" id="GO:0003690">
    <property type="term" value="F:double-stranded DNA binding"/>
    <property type="evidence" value="ECO:0007669"/>
    <property type="project" value="UniProtKB-UniRule"/>
</dbReference>
<dbReference type="OrthoDB" id="9795084at2"/>
<feature type="region of interest" description="Disordered" evidence="4">
    <location>
        <begin position="221"/>
        <end position="243"/>
    </location>
</feature>
<dbReference type="HAMAP" id="MF_01875">
    <property type="entry name" value="Prokaryotic_Ku"/>
    <property type="match status" value="1"/>
</dbReference>
<dbReference type="Pfam" id="PF02735">
    <property type="entry name" value="Ku"/>
    <property type="match status" value="1"/>
</dbReference>
<name>F6EK73_HOYSD</name>
<keyword evidence="7" id="KW-1185">Reference proteome</keyword>
<keyword evidence="3" id="KW-0227">DNA damage</keyword>
<evidence type="ECO:0000313" key="7">
    <source>
        <dbReference type="Proteomes" id="UP000009235"/>
    </source>
</evidence>
<dbReference type="PANTHER" id="PTHR41251">
    <property type="entry name" value="NON-HOMOLOGOUS END JOINING PROTEIN KU"/>
    <property type="match status" value="1"/>
</dbReference>
<dbReference type="AlphaFoldDB" id="F6EK73"/>
<evidence type="ECO:0000256" key="2">
    <source>
        <dbReference type="ARBA" id="ARBA00023172"/>
    </source>
</evidence>
<evidence type="ECO:0000256" key="3">
    <source>
        <dbReference type="HAMAP-Rule" id="MF_01875"/>
    </source>
</evidence>
<dbReference type="PIRSF" id="PIRSF006493">
    <property type="entry name" value="Prok_Ku"/>
    <property type="match status" value="1"/>
</dbReference>
<proteinExistence type="inferred from homology"/>
<sequence>MRSIWKGALTFGLVNVPVKVYAATEDHDISFHQVHAEDRGRIRYRRICEECGKQVEFRDIAKAYTSDDDEMVIITDEDLASIPKDITREIEVVEFVPADQLDPVMFDRAYYLEPDGKSTKAYQLLQKTLAGTDRIAIAHFALRSKTRLAALRVKGNTLMVQTLLWPDEIRDPEFSSLEKEAKISKAELDMANQVVDSMTKDFEPDQHADEYQEKLRELIENKLAQGESYTPPEPTGEDLDKDVSDLLASLEATLKASSQKK</sequence>
<dbReference type="InterPro" id="IPR009187">
    <property type="entry name" value="Prok_Ku"/>
</dbReference>
<dbReference type="EMBL" id="CP002786">
    <property type="protein sequence ID" value="AEF42614.1"/>
    <property type="molecule type" value="Genomic_DNA"/>
</dbReference>
<keyword evidence="2 3" id="KW-0233">DNA recombination</keyword>
<gene>
    <name evidence="3" type="primary">ku</name>
    <name evidence="6" type="ordered locus">AS9A_4181</name>
</gene>
<evidence type="ECO:0000259" key="5">
    <source>
        <dbReference type="SMART" id="SM00559"/>
    </source>
</evidence>
<dbReference type="GO" id="GO:0006310">
    <property type="term" value="P:DNA recombination"/>
    <property type="evidence" value="ECO:0007669"/>
    <property type="project" value="UniProtKB-KW"/>
</dbReference>
<evidence type="ECO:0000313" key="6">
    <source>
        <dbReference type="EMBL" id="AEF42614.1"/>
    </source>
</evidence>
<dbReference type="KEGG" id="asd:AS9A_4181"/>
<accession>F6EK73</accession>
<dbReference type="FunFam" id="2.40.290.10:FF:000004">
    <property type="entry name" value="Non-homologous end joining protein Ku"/>
    <property type="match status" value="1"/>
</dbReference>
<dbReference type="SUPFAM" id="SSF100939">
    <property type="entry name" value="SPOC domain-like"/>
    <property type="match status" value="1"/>
</dbReference>
<comment type="function">
    <text evidence="3">With LigD forms a non-homologous end joining (NHEJ) DNA repair enzyme, which repairs dsDNA breaks with reduced fidelity. Binds linear dsDNA with 5'- and 3'- overhangs but not closed circular dsDNA nor ssDNA. Recruits and stimulates the ligase activity of LigD.</text>
</comment>
<dbReference type="NCBIfam" id="TIGR02772">
    <property type="entry name" value="Ku_bact"/>
    <property type="match status" value="1"/>
</dbReference>
<dbReference type="Proteomes" id="UP000009235">
    <property type="component" value="Chromosome"/>
</dbReference>
<comment type="subunit">
    <text evidence="3">Homodimer. Interacts with LigD.</text>
</comment>
<feature type="domain" description="Ku" evidence="5">
    <location>
        <begin position="52"/>
        <end position="180"/>
    </location>
</feature>
<dbReference type="InterPro" id="IPR016194">
    <property type="entry name" value="SPOC-like_C_dom_sf"/>
</dbReference>
<dbReference type="InterPro" id="IPR006164">
    <property type="entry name" value="DNA_bd_Ku70/Ku80"/>
</dbReference>